<keyword evidence="4 10" id="KW-0862">Zinc</keyword>
<dbReference type="PANTHER" id="PTHR24083">
    <property type="entry name" value="NUCLEAR HORMONE RECEPTOR"/>
    <property type="match status" value="1"/>
</dbReference>
<keyword evidence="2 10" id="KW-0479">Metal-binding</keyword>
<dbReference type="InterPro" id="IPR013088">
    <property type="entry name" value="Znf_NHR/GATA"/>
</dbReference>
<feature type="domain" description="Nuclear receptor" evidence="11">
    <location>
        <begin position="31"/>
        <end position="108"/>
    </location>
</feature>
<evidence type="ECO:0000256" key="2">
    <source>
        <dbReference type="ARBA" id="ARBA00022723"/>
    </source>
</evidence>
<dbReference type="InterPro" id="IPR050274">
    <property type="entry name" value="Nuclear_hormone_rcpt_NR2"/>
</dbReference>
<evidence type="ECO:0000256" key="4">
    <source>
        <dbReference type="ARBA" id="ARBA00022833"/>
    </source>
</evidence>
<dbReference type="SUPFAM" id="SSF57716">
    <property type="entry name" value="Glucocorticoid receptor-like (DNA-binding domain)"/>
    <property type="match status" value="1"/>
</dbReference>
<dbReference type="GO" id="GO:0032502">
    <property type="term" value="P:developmental process"/>
    <property type="evidence" value="ECO:0007669"/>
    <property type="project" value="UniProtKB-ARBA"/>
</dbReference>
<evidence type="ECO:0000256" key="1">
    <source>
        <dbReference type="ARBA" id="ARBA00004123"/>
    </source>
</evidence>
<dbReference type="GO" id="GO:0000122">
    <property type="term" value="P:negative regulation of transcription by RNA polymerase II"/>
    <property type="evidence" value="ECO:0007669"/>
    <property type="project" value="UniProtKB-ARBA"/>
</dbReference>
<sequence length="437" mass="50334">MRMESPSPEIIDPRYNQLRIPPASSSRILYDIPCKVCRDHSSGKHYGIYACDGCAGFFKRSIRRNRQYSCKSRSSGQCIVDKTHRNQCRACRLRKCFDVGMNRDAVQHERGPRNSTMLRKRISLMMNPDPMVANLQSMEQEYQMSRSLPVSINPTYIPPPHVALDLSIPRISPGAMASSILNSTPPPYMPIPTMPPTPLFASVIKIRESAANAVLQNLDWLKNIRAFTELPRSDQYILVEESWRELFILSSAQYMAPINFHQLLHAYALLDSYNINLVGRTRVSPLNFFSEVENFQKILNKMSQLRIDYDEFEYLREIILFKTNPDKNVDTSDFSTDDGRSTVQELDKIRKLQENARNKLANHISEKYPIEPQLRFRSLELILPELNFVSNNTIGELFFNSDVRIAGIGKTIADMYSERKYFNPRVIHSHADFNANL</sequence>
<evidence type="ECO:0000256" key="7">
    <source>
        <dbReference type="ARBA" id="ARBA00023163"/>
    </source>
</evidence>
<evidence type="ECO:0000256" key="8">
    <source>
        <dbReference type="ARBA" id="ARBA00023170"/>
    </source>
</evidence>
<evidence type="ECO:0000256" key="10">
    <source>
        <dbReference type="RuleBase" id="RU004334"/>
    </source>
</evidence>
<dbReference type="AlphaFoldDB" id="D7PBJ5"/>
<protein>
    <submittedName>
        <fullName evidence="13">Tailless protein</fullName>
    </submittedName>
</protein>
<keyword evidence="5 10" id="KW-0805">Transcription regulation</keyword>
<dbReference type="FunFam" id="3.30.50.10:FF:000019">
    <property type="entry name" value="Nuclear receptor subfamily 2 group E member"/>
    <property type="match status" value="1"/>
</dbReference>
<keyword evidence="6 10" id="KW-0238">DNA-binding</keyword>
<dbReference type="Pfam" id="PF00104">
    <property type="entry name" value="Hormone_recep"/>
    <property type="match status" value="1"/>
</dbReference>
<keyword evidence="8 10" id="KW-0675">Receptor</keyword>
<evidence type="ECO:0000259" key="11">
    <source>
        <dbReference type="PROSITE" id="PS51030"/>
    </source>
</evidence>
<dbReference type="InterPro" id="IPR000536">
    <property type="entry name" value="Nucl_hrmn_rcpt_lig-bd"/>
</dbReference>
<feature type="domain" description="NR LBD" evidence="12">
    <location>
        <begin position="127"/>
        <end position="419"/>
    </location>
</feature>
<proteinExistence type="evidence at transcript level"/>
<evidence type="ECO:0000256" key="3">
    <source>
        <dbReference type="ARBA" id="ARBA00022771"/>
    </source>
</evidence>
<evidence type="ECO:0000256" key="5">
    <source>
        <dbReference type="ARBA" id="ARBA00023015"/>
    </source>
</evidence>
<dbReference type="SUPFAM" id="SSF48508">
    <property type="entry name" value="Nuclear receptor ligand-binding domain"/>
    <property type="match status" value="1"/>
</dbReference>
<dbReference type="Pfam" id="PF00105">
    <property type="entry name" value="zf-C4"/>
    <property type="match status" value="1"/>
</dbReference>
<dbReference type="GO" id="GO:0003700">
    <property type="term" value="F:DNA-binding transcription factor activity"/>
    <property type="evidence" value="ECO:0007669"/>
    <property type="project" value="InterPro"/>
</dbReference>
<comment type="subcellular location">
    <subcellularLocation>
        <location evidence="1 10">Nucleus</location>
    </subcellularLocation>
</comment>
<evidence type="ECO:0000313" key="13">
    <source>
        <dbReference type="EMBL" id="ADI44343.1"/>
    </source>
</evidence>
<dbReference type="GO" id="GO:0005634">
    <property type="term" value="C:nucleus"/>
    <property type="evidence" value="ECO:0007669"/>
    <property type="project" value="UniProtKB-SubCell"/>
</dbReference>
<dbReference type="InterPro" id="IPR035500">
    <property type="entry name" value="NHR-like_dom_sf"/>
</dbReference>
<dbReference type="SMART" id="SM00430">
    <property type="entry name" value="HOLI"/>
    <property type="match status" value="1"/>
</dbReference>
<dbReference type="PRINTS" id="PR00047">
    <property type="entry name" value="STROIDFINGER"/>
</dbReference>
<dbReference type="GO" id="GO:0008270">
    <property type="term" value="F:zinc ion binding"/>
    <property type="evidence" value="ECO:0007669"/>
    <property type="project" value="UniProtKB-KW"/>
</dbReference>
<comment type="similarity">
    <text evidence="10">Belongs to the nuclear hormone receptor family.</text>
</comment>
<dbReference type="EMBL" id="GU137320">
    <property type="protein sequence ID" value="ADI44343.1"/>
    <property type="molecule type" value="mRNA"/>
</dbReference>
<reference evidence="13" key="1">
    <citation type="submission" date="2009-10" db="EMBL/GenBank/DDBJ databases">
        <authorList>
            <person name="Garcia-Solache M.A."/>
            <person name="Jaeger J."/>
            <person name="Akam M.E."/>
        </authorList>
    </citation>
    <scope>NUCLEOTIDE SEQUENCE</scope>
</reference>
<dbReference type="InterPro" id="IPR001723">
    <property type="entry name" value="Nuclear_hrmn_rcpt"/>
</dbReference>
<dbReference type="GO" id="GO:0043565">
    <property type="term" value="F:sequence-specific DNA binding"/>
    <property type="evidence" value="ECO:0007669"/>
    <property type="project" value="InterPro"/>
</dbReference>
<reference evidence="13" key="2">
    <citation type="journal article" date="2010" name="Dev. Biol.">
        <title>A systematic analysis of the gap gene system in the moth midge Clogmia albipunctata.</title>
        <authorList>
            <person name="Garcia-Solache M."/>
            <person name="Jaeger J."/>
            <person name="Akam M."/>
        </authorList>
    </citation>
    <scope>NUCLEOTIDE SEQUENCE</scope>
</reference>
<dbReference type="CDD" id="cd07163">
    <property type="entry name" value="NR_DBD_TLX"/>
    <property type="match status" value="1"/>
</dbReference>
<evidence type="ECO:0000259" key="12">
    <source>
        <dbReference type="PROSITE" id="PS51843"/>
    </source>
</evidence>
<dbReference type="PROSITE" id="PS00031">
    <property type="entry name" value="NUCLEAR_REC_DBD_1"/>
    <property type="match status" value="1"/>
</dbReference>
<dbReference type="PROSITE" id="PS51030">
    <property type="entry name" value="NUCLEAR_REC_DBD_2"/>
    <property type="match status" value="1"/>
</dbReference>
<dbReference type="PRINTS" id="PR00398">
    <property type="entry name" value="STRDHORMONER"/>
</dbReference>
<keyword evidence="9 10" id="KW-0539">Nucleus</keyword>
<dbReference type="SMART" id="SM00399">
    <property type="entry name" value="ZnF_C4"/>
    <property type="match status" value="1"/>
</dbReference>
<evidence type="ECO:0000256" key="9">
    <source>
        <dbReference type="ARBA" id="ARBA00023242"/>
    </source>
</evidence>
<dbReference type="Gene3D" id="3.30.50.10">
    <property type="entry name" value="Erythroid Transcription Factor GATA-1, subunit A"/>
    <property type="match status" value="1"/>
</dbReference>
<organism evidence="13">
    <name type="scientific">Clogmia albipunctata</name>
    <name type="common">Mothmidge</name>
    <dbReference type="NCBI Taxonomy" id="85120"/>
    <lineage>
        <taxon>Eukaryota</taxon>
        <taxon>Metazoa</taxon>
        <taxon>Ecdysozoa</taxon>
        <taxon>Arthropoda</taxon>
        <taxon>Hexapoda</taxon>
        <taxon>Insecta</taxon>
        <taxon>Pterygota</taxon>
        <taxon>Neoptera</taxon>
        <taxon>Endopterygota</taxon>
        <taxon>Diptera</taxon>
        <taxon>Nematocera</taxon>
        <taxon>Psychodoidea</taxon>
        <taxon>Psychodidae</taxon>
        <taxon>Clogmia</taxon>
    </lineage>
</organism>
<keyword evidence="3 10" id="KW-0863">Zinc-finger</keyword>
<accession>D7PBJ5</accession>
<dbReference type="PROSITE" id="PS51843">
    <property type="entry name" value="NR_LBD"/>
    <property type="match status" value="1"/>
</dbReference>
<dbReference type="Gene3D" id="1.10.565.10">
    <property type="entry name" value="Retinoid X Receptor"/>
    <property type="match status" value="1"/>
</dbReference>
<keyword evidence="7 10" id="KW-0804">Transcription</keyword>
<evidence type="ECO:0000256" key="6">
    <source>
        <dbReference type="ARBA" id="ARBA00023125"/>
    </source>
</evidence>
<name>D7PBJ5_CLOAL</name>
<dbReference type="InterPro" id="IPR001628">
    <property type="entry name" value="Znf_hrmn_rcpt"/>
</dbReference>